<proteinExistence type="predicted"/>
<name>A0AB94IWU5_9BACT</name>
<dbReference type="Proteomes" id="UP000008957">
    <property type="component" value="Chromosome"/>
</dbReference>
<sequence length="212" mass="24761">MEKIRLGELNKALRQCGIGLDLDEIDNTPCFGVYHVHDWNHGYDGFYGITVYEDGSYTKGTAGFHGTRRQFYRDMQETINFLLEYFRFKKIQELIIAPCFQYTQFSFNAERNDIYEEIYAFLRKNNVRKNERSGVKINLKDDIGPLEMTVEGAFRGVSELCLFAPTHKMLIAPNHHFGFTFFTQQKSLEMEVITELLGGYLNLLYLEDQESQ</sequence>
<accession>A0AB94IWU5</accession>
<protein>
    <submittedName>
        <fullName evidence="1">Uncharacterized protein</fullName>
    </submittedName>
</protein>
<evidence type="ECO:0000313" key="2">
    <source>
        <dbReference type="Proteomes" id="UP000008957"/>
    </source>
</evidence>
<keyword evidence="2" id="KW-1185">Reference proteome</keyword>
<evidence type="ECO:0000313" key="1">
    <source>
        <dbReference type="EMBL" id="CBL28235.1"/>
    </source>
</evidence>
<dbReference type="AlphaFoldDB" id="A0AB94IWU5"/>
<reference evidence="2" key="1">
    <citation type="submission" date="2010-03" db="EMBL/GenBank/DDBJ databases">
        <title>The genome sequence of Synergistetes sp. SGP1.</title>
        <authorList>
            <consortium name="metaHIT consortium -- http://www.metahit.eu/"/>
            <person name="Pajon A."/>
            <person name="Turner K."/>
            <person name="Parkhill J."/>
            <person name="Wade W."/>
            <person name="Vartoukian S."/>
        </authorList>
    </citation>
    <scope>NUCLEOTIDE SEQUENCE [LARGE SCALE GENOMIC DNA]</scope>
    <source>
        <strain evidence="2">SGP1</strain>
    </source>
</reference>
<organism evidence="1 2">
    <name type="scientific">Fretibacterium fastidiosum</name>
    <dbReference type="NCBI Taxonomy" id="651822"/>
    <lineage>
        <taxon>Bacteria</taxon>
        <taxon>Thermotogati</taxon>
        <taxon>Synergistota</taxon>
        <taxon>Synergistia</taxon>
        <taxon>Synergistales</taxon>
        <taxon>Aminobacteriaceae</taxon>
        <taxon>Fretibacterium</taxon>
    </lineage>
</organism>
<dbReference type="EMBL" id="FP929056">
    <property type="protein sequence ID" value="CBL28235.1"/>
    <property type="molecule type" value="Genomic_DNA"/>
</dbReference>
<dbReference type="KEGG" id="sbr:SY1_09960"/>
<gene>
    <name evidence="1" type="ORF">SY1_09960</name>
</gene>
<reference evidence="1 2" key="2">
    <citation type="submission" date="2010-03" db="EMBL/GenBank/DDBJ databases">
        <authorList>
            <person name="Pajon A."/>
        </authorList>
    </citation>
    <scope>NUCLEOTIDE SEQUENCE [LARGE SCALE GENOMIC DNA]</scope>
    <source>
        <strain evidence="1 2">SGP1</strain>
    </source>
</reference>
<dbReference type="RefSeq" id="WP_015556382.1">
    <property type="nucleotide sequence ID" value="NC_021038.1"/>
</dbReference>